<protein>
    <submittedName>
        <fullName evidence="5">Tat pathway signal sequence domain protein</fullName>
    </submittedName>
</protein>
<evidence type="ECO:0000259" key="2">
    <source>
        <dbReference type="Pfam" id="PF19501"/>
    </source>
</evidence>
<dbReference type="InterPro" id="IPR006311">
    <property type="entry name" value="TAT_signal"/>
</dbReference>
<dbReference type="PANTHER" id="PTHR40081:SF1">
    <property type="entry name" value="TAT PATHWAY SIGNAL SEQUENCE DOMAIN PROTEIN"/>
    <property type="match status" value="1"/>
</dbReference>
<evidence type="ECO:0000313" key="6">
    <source>
        <dbReference type="Proteomes" id="UP001165430"/>
    </source>
</evidence>
<sequence>MKNKPKISRRSFVKASTALTGGAYLFSPMMANAHFFQRNEDSVQLAWLGNTAPKHNQGFTWGTCWPKGKVKRESGFDLVSSERKNIPVQSWPLAYWPDGSLKWTGHAVPATELNHTAFQLSPTSKAKSLQGMKVEESDTTIKINTGDLLYTIPKSGNQIISSIQKGEKTLAQNGRLMVLHQNVSDEDVADQIKKTNFQGNISKISLEQKGALRSVVKIEGSHRSDSGRDFITFVVRLYFYHQAASFKMVHTIIFDGEEETDFIKGIGVKFDVPMQDELHDRHIRFAGQDDGIFSEAVRGLTGLRRDPGKVIIGAQLAGEKTPPISEFPANVSKNINYIPAFGDYTLFQGDADSFSIRKRTAEGHSWLNSAHGQRARGLAAVGGPSGSFAFGVRNFWESFPGQLDIKNAHTDTAEVTAWLWAPNSPAMDLRFYHDGMGQDTYPKQLDALDITYEDYEPGFGTAKGVARTSELNFWTLDATPSHSQFNDMCTYLEEPPLLTADSEYMLQVGVFGGLWYTDKLQSDRAKEFNEQLDWYFDFYQKQVEEHKWYGFWDFGDFMHTYDTDRHMWRYDVGGFAWDNSELSTDLWLWYYYLKTGKKEAFRVAEAMTRHTGEVDVHHSGPFAPLGSRHNVMHWGCSAKQLRISTAANRRFFYYLTADERTGDLMREQVNAAEALLKVVPIRKVAPKETWGTDDPNRVYLGFGTDWGSVAAAWLTEWERTEDKEIREKLLNSMRSIGNQPKGFYSMGSRMNLQTGEFEKVKTNRASASHLSAVFGLTEIAIELYELVDMKSFNKAWLQYCEMYNASPEEQEKVLGNRLGKLNLQQGHARLTAFVAKEKSDPRLAKRAWEEFYAGEGGIRRHGVAKEISGPEVLTPRTEALGVSTNATAQWGLAAMHCLAILGEK</sequence>
<gene>
    <name evidence="5" type="ORF">MM213_13575</name>
</gene>
<dbReference type="RefSeq" id="WP_241413028.1">
    <property type="nucleotide sequence ID" value="NZ_JAKZGO010000011.1"/>
</dbReference>
<name>A0ABS9VDR4_9BACT</name>
<reference evidence="5" key="1">
    <citation type="submission" date="2022-03" db="EMBL/GenBank/DDBJ databases">
        <title>De novo assembled genomes of Belliella spp. (Cyclobacteriaceae) strains.</title>
        <authorList>
            <person name="Szabo A."/>
            <person name="Korponai K."/>
            <person name="Felfoldi T."/>
        </authorList>
    </citation>
    <scope>NUCLEOTIDE SEQUENCE</scope>
    <source>
        <strain evidence="5">DSM 111903</strain>
    </source>
</reference>
<dbReference type="Pfam" id="PF21345">
    <property type="entry name" value="PcRGLX_2nd"/>
    <property type="match status" value="1"/>
</dbReference>
<dbReference type="Pfam" id="PF19501">
    <property type="entry name" value="PcRGLX_1st"/>
    <property type="match status" value="1"/>
</dbReference>
<evidence type="ECO:0000256" key="1">
    <source>
        <dbReference type="SAM" id="SignalP"/>
    </source>
</evidence>
<evidence type="ECO:0000259" key="4">
    <source>
        <dbReference type="Pfam" id="PF21346"/>
    </source>
</evidence>
<dbReference type="InterPro" id="IPR048329">
    <property type="entry name" value="PcRGLX_1st"/>
</dbReference>
<keyword evidence="1" id="KW-0732">Signal</keyword>
<comment type="caution">
    <text evidence="5">The sequence shown here is derived from an EMBL/GenBank/DDBJ whole genome shotgun (WGS) entry which is preliminary data.</text>
</comment>
<proteinExistence type="predicted"/>
<evidence type="ECO:0000313" key="5">
    <source>
        <dbReference type="EMBL" id="MCH7414523.1"/>
    </source>
</evidence>
<feature type="domain" description="PcRGLX/YetA-like N-terminal RIFT barrel" evidence="2">
    <location>
        <begin position="42"/>
        <end position="121"/>
    </location>
</feature>
<evidence type="ECO:0000259" key="3">
    <source>
        <dbReference type="Pfam" id="PF21345"/>
    </source>
</evidence>
<accession>A0ABS9VDR4</accession>
<dbReference type="InterPro" id="IPR045793">
    <property type="entry name" value="PcRGLX/YetA-like"/>
</dbReference>
<feature type="domain" description="PcRGLX/YetA-like central beta-sandwich" evidence="3">
    <location>
        <begin position="133"/>
        <end position="488"/>
    </location>
</feature>
<dbReference type="PANTHER" id="PTHR40081">
    <property type="entry name" value="CONCANAVALIN A-LIKE LECTIN/GLUCANASE"/>
    <property type="match status" value="1"/>
</dbReference>
<dbReference type="Proteomes" id="UP001165430">
    <property type="component" value="Unassembled WGS sequence"/>
</dbReference>
<dbReference type="PROSITE" id="PS51318">
    <property type="entry name" value="TAT"/>
    <property type="match status" value="1"/>
</dbReference>
<feature type="signal peptide" evidence="1">
    <location>
        <begin position="1"/>
        <end position="33"/>
    </location>
</feature>
<dbReference type="InterPro" id="IPR048330">
    <property type="entry name" value="PcRGLX/YetA_2nd"/>
</dbReference>
<keyword evidence="6" id="KW-1185">Reference proteome</keyword>
<feature type="chain" id="PRO_5046190935" evidence="1">
    <location>
        <begin position="34"/>
        <end position="904"/>
    </location>
</feature>
<organism evidence="5 6">
    <name type="scientific">Belliella alkalica</name>
    <dbReference type="NCBI Taxonomy" id="1730871"/>
    <lineage>
        <taxon>Bacteria</taxon>
        <taxon>Pseudomonadati</taxon>
        <taxon>Bacteroidota</taxon>
        <taxon>Cytophagia</taxon>
        <taxon>Cytophagales</taxon>
        <taxon>Cyclobacteriaceae</taxon>
        <taxon>Belliella</taxon>
    </lineage>
</organism>
<dbReference type="Pfam" id="PF21346">
    <property type="entry name" value="PcRGLX_3rd"/>
    <property type="match status" value="1"/>
</dbReference>
<dbReference type="InterPro" id="IPR048331">
    <property type="entry name" value="PcRGLX/YetA_3rd"/>
</dbReference>
<feature type="domain" description="PcRGLX/YetA-like C-terminal alpha/alpha toroid" evidence="4">
    <location>
        <begin position="495"/>
        <end position="903"/>
    </location>
</feature>
<dbReference type="EMBL" id="JAKZGO010000011">
    <property type="protein sequence ID" value="MCH7414523.1"/>
    <property type="molecule type" value="Genomic_DNA"/>
</dbReference>